<feature type="transmembrane region" description="Helical" evidence="1">
    <location>
        <begin position="86"/>
        <end position="106"/>
    </location>
</feature>
<accession>A0A1L9NMJ9</accession>
<reference evidence="3" key="1">
    <citation type="journal article" date="2017" name="Genome Biol.">
        <title>Comparative genomics reveals high biological diversity and specific adaptations in the industrially and medically important fungal genus Aspergillus.</title>
        <authorList>
            <person name="de Vries R.P."/>
            <person name="Riley R."/>
            <person name="Wiebenga A."/>
            <person name="Aguilar-Osorio G."/>
            <person name="Amillis S."/>
            <person name="Uchima C.A."/>
            <person name="Anderluh G."/>
            <person name="Asadollahi M."/>
            <person name="Askin M."/>
            <person name="Barry K."/>
            <person name="Battaglia E."/>
            <person name="Bayram O."/>
            <person name="Benocci T."/>
            <person name="Braus-Stromeyer S.A."/>
            <person name="Caldana C."/>
            <person name="Canovas D."/>
            <person name="Cerqueira G.C."/>
            <person name="Chen F."/>
            <person name="Chen W."/>
            <person name="Choi C."/>
            <person name="Clum A."/>
            <person name="Dos Santos R.A."/>
            <person name="Damasio A.R."/>
            <person name="Diallinas G."/>
            <person name="Emri T."/>
            <person name="Fekete E."/>
            <person name="Flipphi M."/>
            <person name="Freyberg S."/>
            <person name="Gallo A."/>
            <person name="Gournas C."/>
            <person name="Habgood R."/>
            <person name="Hainaut M."/>
            <person name="Harispe M.L."/>
            <person name="Henrissat B."/>
            <person name="Hilden K.S."/>
            <person name="Hope R."/>
            <person name="Hossain A."/>
            <person name="Karabika E."/>
            <person name="Karaffa L."/>
            <person name="Karanyi Z."/>
            <person name="Krasevec N."/>
            <person name="Kuo A."/>
            <person name="Kusch H."/>
            <person name="LaButti K."/>
            <person name="Lagendijk E.L."/>
            <person name="Lapidus A."/>
            <person name="Levasseur A."/>
            <person name="Lindquist E."/>
            <person name="Lipzen A."/>
            <person name="Logrieco A.F."/>
            <person name="MacCabe A."/>
            <person name="Maekelae M.R."/>
            <person name="Malavazi I."/>
            <person name="Melin P."/>
            <person name="Meyer V."/>
            <person name="Mielnichuk N."/>
            <person name="Miskei M."/>
            <person name="Molnar A.P."/>
            <person name="Mule G."/>
            <person name="Ngan C.Y."/>
            <person name="Orejas M."/>
            <person name="Orosz E."/>
            <person name="Ouedraogo J.P."/>
            <person name="Overkamp K.M."/>
            <person name="Park H.-S."/>
            <person name="Perrone G."/>
            <person name="Piumi F."/>
            <person name="Punt P.J."/>
            <person name="Ram A.F."/>
            <person name="Ramon A."/>
            <person name="Rauscher S."/>
            <person name="Record E."/>
            <person name="Riano-Pachon D.M."/>
            <person name="Robert V."/>
            <person name="Roehrig J."/>
            <person name="Ruller R."/>
            <person name="Salamov A."/>
            <person name="Salih N.S."/>
            <person name="Samson R.A."/>
            <person name="Sandor E."/>
            <person name="Sanguinetti M."/>
            <person name="Schuetze T."/>
            <person name="Sepcic K."/>
            <person name="Shelest E."/>
            <person name="Sherlock G."/>
            <person name="Sophianopoulou V."/>
            <person name="Squina F.M."/>
            <person name="Sun H."/>
            <person name="Susca A."/>
            <person name="Todd R.B."/>
            <person name="Tsang A."/>
            <person name="Unkles S.E."/>
            <person name="van de Wiele N."/>
            <person name="van Rossen-Uffink D."/>
            <person name="Oliveira J.V."/>
            <person name="Vesth T.C."/>
            <person name="Visser J."/>
            <person name="Yu J.-H."/>
            <person name="Zhou M."/>
            <person name="Andersen M.R."/>
            <person name="Archer D.B."/>
            <person name="Baker S.E."/>
            <person name="Benoit I."/>
            <person name="Brakhage A.A."/>
            <person name="Braus G.H."/>
            <person name="Fischer R."/>
            <person name="Frisvad J.C."/>
            <person name="Goldman G.H."/>
            <person name="Houbraken J."/>
            <person name="Oakley B."/>
            <person name="Pocsi I."/>
            <person name="Scazzocchio C."/>
            <person name="Seiboth B."/>
            <person name="vanKuyk P.A."/>
            <person name="Wortman J."/>
            <person name="Dyer P.S."/>
            <person name="Grigoriev I.V."/>
        </authorList>
    </citation>
    <scope>NUCLEOTIDE SEQUENCE [LARGE SCALE GENOMIC DNA]</scope>
    <source>
        <strain evidence="3">CBS 134.48</strain>
    </source>
</reference>
<sequence length="123" mass="13891">MAQSLLGSSRQSSPTPCHLCTYQDHKKSRPREGVLLVVLNQPLLLFKPYSYPLPSPHSTHYANPCKSNPRTNQKHSKSASIDLNSYQNITLFCLLIVLGFPLMILARELLLVSWSLHWPLPQA</sequence>
<protein>
    <submittedName>
        <fullName evidence="2">Uncharacterized protein</fullName>
    </submittedName>
</protein>
<dbReference type="EMBL" id="KV878176">
    <property type="protein sequence ID" value="OJI90384.1"/>
    <property type="molecule type" value="Genomic_DNA"/>
</dbReference>
<gene>
    <name evidence="2" type="ORF">ASPTUDRAFT_234648</name>
</gene>
<dbReference type="VEuPathDB" id="FungiDB:ASPTUDRAFT_234648"/>
<keyword evidence="1" id="KW-0472">Membrane</keyword>
<dbReference type="Proteomes" id="UP000184304">
    <property type="component" value="Unassembled WGS sequence"/>
</dbReference>
<evidence type="ECO:0000313" key="2">
    <source>
        <dbReference type="EMBL" id="OJI90384.1"/>
    </source>
</evidence>
<proteinExistence type="predicted"/>
<evidence type="ECO:0000256" key="1">
    <source>
        <dbReference type="SAM" id="Phobius"/>
    </source>
</evidence>
<dbReference type="AlphaFoldDB" id="A0A1L9NMJ9"/>
<keyword evidence="1" id="KW-1133">Transmembrane helix</keyword>
<keyword evidence="1" id="KW-0812">Transmembrane</keyword>
<evidence type="ECO:0000313" key="3">
    <source>
        <dbReference type="Proteomes" id="UP000184304"/>
    </source>
</evidence>
<organism evidence="2 3">
    <name type="scientific">Aspergillus tubingensis (strain CBS 134.48)</name>
    <dbReference type="NCBI Taxonomy" id="767770"/>
    <lineage>
        <taxon>Eukaryota</taxon>
        <taxon>Fungi</taxon>
        <taxon>Dikarya</taxon>
        <taxon>Ascomycota</taxon>
        <taxon>Pezizomycotina</taxon>
        <taxon>Eurotiomycetes</taxon>
        <taxon>Eurotiomycetidae</taxon>
        <taxon>Eurotiales</taxon>
        <taxon>Aspergillaceae</taxon>
        <taxon>Aspergillus</taxon>
        <taxon>Aspergillus subgen. Circumdati</taxon>
    </lineage>
</organism>
<keyword evidence="3" id="KW-1185">Reference proteome</keyword>
<name>A0A1L9NMJ9_ASPTC</name>